<proteinExistence type="predicted"/>
<feature type="compositionally biased region" description="Low complexity" evidence="1">
    <location>
        <begin position="1144"/>
        <end position="1171"/>
    </location>
</feature>
<gene>
    <name evidence="2" type="primary">AlNc14C40G3465</name>
    <name evidence="2" type="ORF">ALNC14_039710</name>
</gene>
<name>F0W9L0_9STRA</name>
<feature type="compositionally biased region" description="Low complexity" evidence="1">
    <location>
        <begin position="70"/>
        <end position="84"/>
    </location>
</feature>
<reference evidence="2" key="2">
    <citation type="submission" date="2011-02" db="EMBL/GenBank/DDBJ databases">
        <authorList>
            <person name="MacLean D."/>
        </authorList>
    </citation>
    <scope>NUCLEOTIDE SEQUENCE</scope>
</reference>
<feature type="region of interest" description="Disordered" evidence="1">
    <location>
        <begin position="1230"/>
        <end position="1254"/>
    </location>
</feature>
<dbReference type="HOGENOM" id="CLU_283066_0_0_1"/>
<accession>F0W9L0</accession>
<dbReference type="EMBL" id="FR824085">
    <property type="protein sequence ID" value="CCA17828.1"/>
    <property type="molecule type" value="Genomic_DNA"/>
</dbReference>
<feature type="region of interest" description="Disordered" evidence="1">
    <location>
        <begin position="1097"/>
        <end position="1181"/>
    </location>
</feature>
<protein>
    <submittedName>
        <fullName evidence="2">AlNc14C40G3465 protein</fullName>
    </submittedName>
</protein>
<reference evidence="2" key="1">
    <citation type="journal article" date="2011" name="PLoS Biol.">
        <title>Gene gain and loss during evolution of obligate parasitism in the white rust pathogen of Arabidopsis thaliana.</title>
        <authorList>
            <person name="Kemen E."/>
            <person name="Gardiner A."/>
            <person name="Schultz-Larsen T."/>
            <person name="Kemen A.C."/>
            <person name="Balmuth A.L."/>
            <person name="Robert-Seilaniantz A."/>
            <person name="Bailey K."/>
            <person name="Holub E."/>
            <person name="Studholme D.J."/>
            <person name="Maclean D."/>
            <person name="Jones J.D."/>
        </authorList>
    </citation>
    <scope>NUCLEOTIDE SEQUENCE</scope>
</reference>
<feature type="region of interest" description="Disordered" evidence="1">
    <location>
        <begin position="57"/>
        <end position="92"/>
    </location>
</feature>
<organism evidence="2">
    <name type="scientific">Albugo laibachii Nc14</name>
    <dbReference type="NCBI Taxonomy" id="890382"/>
    <lineage>
        <taxon>Eukaryota</taxon>
        <taxon>Sar</taxon>
        <taxon>Stramenopiles</taxon>
        <taxon>Oomycota</taxon>
        <taxon>Peronosporomycetes</taxon>
        <taxon>Albuginales</taxon>
        <taxon>Albuginaceae</taxon>
        <taxon>Albugo</taxon>
    </lineage>
</organism>
<evidence type="ECO:0000313" key="2">
    <source>
        <dbReference type="EMBL" id="CCA17828.1"/>
    </source>
</evidence>
<evidence type="ECO:0000256" key="1">
    <source>
        <dbReference type="SAM" id="MobiDB-lite"/>
    </source>
</evidence>
<sequence>MLSFLEMRNTDRNSHNYHAKKLRIRLCVAILISLSAISAGNGNLRLASAISRDLQSGGRVPRSAKAPNPSESSVQKSSKSVNGTAEEDEEAEGTAKKISYDIVPLEDSSKGFLDVLLAALVNDTASWGSIPLPTYTNGTIIPQLANVFASLVVYITGPGSTTFLTKYPSLGYMLPMRMDVSELVVKNANLGTVWYNISWYAVQLLSLESKKTPGDFNLMSAVSLWEMVGALHNISIIDKRVDIKSLDQLTKEERDQYLMDVRTYFRGSCRLAWFRQGNLTTLEQINSVQLAGNYVNSTGIQPPDWYVPLISEIADRSLQEYSSVLSELALLKFASVEAIRNASGPELLGNVIDPYFEMVKSQASDMIQQSDSLISTFFGDSDPDIEAYINVSMALCKPEILIRFCFLTPMLQQMSIMASHKESIATAGKVTVFSKDTTDMKRSRYLLLLKERSEAQHKALAITDLFSQLNDSVQEAGNDITSRKHKAVYGEILTFTQLTTGKMAQIATQARMRGNSMSFSNDRRFNSSMFAANKFFSDVKQVLGPYFARLQAIGNAAHKAMEQRKIFGFLGTVVRVFMHVINPMMWYNPAAYADYTRAINQVRKDIAGAKGIKELNKLVGQVLIPRLMHLVREMLTEIPKLQQLRLTIAPFQNLSALTPELFLQHSQTFLRAYGEYNSPFTSSTVTELQEILSGYQSELCRISNARGLAIKECQAIVEDALLFSKMLQVVSTCNDAIDTLLESARGAVTAASANFFVKGMNTLLDGTDKGFDKMVDDWSDGMNNKELAYQKTQQRTKFLRAGAIYQLLVTSTEMFLMAAMTCSYFTYESAGVVIAPCTPILVDSSAPFELASLIAYQFNDAPEPIQRIAYIPTSPNSGLTYLSLDDLMATDRQQNLTFTIPQDVEWLTRYNWVPSDFDIKKHVIFVKSMAIVLPPSTSQPGRNSVVQVTTTAHQVTDLGPAANNQKFSIPSRTFDFSYREVQKRKTYSFDAIGSDVSQTAQGGGATTCSNAIRNLYQQCGDQVPDLCAITNGHADVNDDTLAGEVPLPSLFSTFTVSTKISAVKENKISYAGVQASAPLIVLVSLVVHDVDILQNADETKEGTSEDTAAQPSDTAPVEGAQDQANSEVVENPQAAAAGSPVQGTPPIAAPKTAATGPLVGGTPPVAATGAPPVTPAQPPSARQLATAAVTAVSLEKRKLKTGILHRHLVRKLDPAFAEEDGDDTGVVLEDTANNFTPGEAGASTNPKQKAGSNVRNRCCPKGSYLLGWDTQECVKCPPQHVSRMGGLYCVPKTSVSPK</sequence>
<feature type="compositionally biased region" description="Polar residues" evidence="1">
    <location>
        <begin position="1231"/>
        <end position="1254"/>
    </location>
</feature>